<dbReference type="AlphaFoldDB" id="A0A5B6WZQ7"/>
<dbReference type="Pfam" id="PF00078">
    <property type="entry name" value="RVT_1"/>
    <property type="match status" value="1"/>
</dbReference>
<proteinExistence type="predicted"/>
<keyword evidence="3" id="KW-1185">Reference proteome</keyword>
<feature type="domain" description="Reverse transcriptase" evidence="1">
    <location>
        <begin position="84"/>
        <end position="169"/>
    </location>
</feature>
<dbReference type="SUPFAM" id="SSF56672">
    <property type="entry name" value="DNA/RNA polymerases"/>
    <property type="match status" value="1"/>
</dbReference>
<dbReference type="PANTHER" id="PTHR46890">
    <property type="entry name" value="NON-LTR RETROLELEMENT REVERSE TRANSCRIPTASE-LIKE PROTEIN-RELATED"/>
    <property type="match status" value="1"/>
</dbReference>
<dbReference type="InterPro" id="IPR043502">
    <property type="entry name" value="DNA/RNA_pol_sf"/>
</dbReference>
<dbReference type="GO" id="GO:0003964">
    <property type="term" value="F:RNA-directed DNA polymerase activity"/>
    <property type="evidence" value="ECO:0007669"/>
    <property type="project" value="UniProtKB-KW"/>
</dbReference>
<sequence length="172" mass="19741">MEIKLALNMEVDREEICWEQRGQTNWLKEIQPCIPNALNEELSTNFKEEELVEALKSMAPLKASEIDEVNKTNIVLIPKVVSRKNIGQFRPISLCNVLYKILSKAIVNRFRKALNYCIKETRGDFVPDIQITDNILIACELLHSVKKKRCGKESFALKLDMSKAYDRVDGIS</sequence>
<dbReference type="OrthoDB" id="999775at2759"/>
<protein>
    <submittedName>
        <fullName evidence="2">Reverse transcriptase</fullName>
    </submittedName>
</protein>
<keyword evidence="2" id="KW-0808">Transferase</keyword>
<dbReference type="InterPro" id="IPR052343">
    <property type="entry name" value="Retrotransposon-Effector_Assoc"/>
</dbReference>
<evidence type="ECO:0000313" key="2">
    <source>
        <dbReference type="EMBL" id="KAA3487400.1"/>
    </source>
</evidence>
<dbReference type="Proteomes" id="UP000325315">
    <property type="component" value="Unassembled WGS sequence"/>
</dbReference>
<dbReference type="EMBL" id="SMMG02000001">
    <property type="protein sequence ID" value="KAA3487400.1"/>
    <property type="molecule type" value="Genomic_DNA"/>
</dbReference>
<comment type="caution">
    <text evidence="2">The sequence shown here is derived from an EMBL/GenBank/DDBJ whole genome shotgun (WGS) entry which is preliminary data.</text>
</comment>
<keyword evidence="2" id="KW-0548">Nucleotidyltransferase</keyword>
<organism evidence="2 3">
    <name type="scientific">Gossypium australe</name>
    <dbReference type="NCBI Taxonomy" id="47621"/>
    <lineage>
        <taxon>Eukaryota</taxon>
        <taxon>Viridiplantae</taxon>
        <taxon>Streptophyta</taxon>
        <taxon>Embryophyta</taxon>
        <taxon>Tracheophyta</taxon>
        <taxon>Spermatophyta</taxon>
        <taxon>Magnoliopsida</taxon>
        <taxon>eudicotyledons</taxon>
        <taxon>Gunneridae</taxon>
        <taxon>Pentapetalae</taxon>
        <taxon>rosids</taxon>
        <taxon>malvids</taxon>
        <taxon>Malvales</taxon>
        <taxon>Malvaceae</taxon>
        <taxon>Malvoideae</taxon>
        <taxon>Gossypium</taxon>
    </lineage>
</organism>
<evidence type="ECO:0000259" key="1">
    <source>
        <dbReference type="Pfam" id="PF00078"/>
    </source>
</evidence>
<gene>
    <name evidence="2" type="ORF">EPI10_031228</name>
</gene>
<accession>A0A5B6WZQ7</accession>
<evidence type="ECO:0000313" key="3">
    <source>
        <dbReference type="Proteomes" id="UP000325315"/>
    </source>
</evidence>
<dbReference type="PANTHER" id="PTHR46890:SF48">
    <property type="entry name" value="RNA-DIRECTED DNA POLYMERASE"/>
    <property type="match status" value="1"/>
</dbReference>
<reference evidence="3" key="1">
    <citation type="journal article" date="2019" name="Plant Biotechnol. J.">
        <title>Genome sequencing of the Australian wild diploid species Gossypium australe highlights disease resistance and delayed gland morphogenesis.</title>
        <authorList>
            <person name="Cai Y."/>
            <person name="Cai X."/>
            <person name="Wang Q."/>
            <person name="Wang P."/>
            <person name="Zhang Y."/>
            <person name="Cai C."/>
            <person name="Xu Y."/>
            <person name="Wang K."/>
            <person name="Zhou Z."/>
            <person name="Wang C."/>
            <person name="Geng S."/>
            <person name="Li B."/>
            <person name="Dong Q."/>
            <person name="Hou Y."/>
            <person name="Wang H."/>
            <person name="Ai P."/>
            <person name="Liu Z."/>
            <person name="Yi F."/>
            <person name="Sun M."/>
            <person name="An G."/>
            <person name="Cheng J."/>
            <person name="Zhang Y."/>
            <person name="Shi Q."/>
            <person name="Xie Y."/>
            <person name="Shi X."/>
            <person name="Chang Y."/>
            <person name="Huang F."/>
            <person name="Chen Y."/>
            <person name="Hong S."/>
            <person name="Mi L."/>
            <person name="Sun Q."/>
            <person name="Zhang L."/>
            <person name="Zhou B."/>
            <person name="Peng R."/>
            <person name="Zhang X."/>
            <person name="Liu F."/>
        </authorList>
    </citation>
    <scope>NUCLEOTIDE SEQUENCE [LARGE SCALE GENOMIC DNA]</scope>
    <source>
        <strain evidence="3">cv. PA1801</strain>
    </source>
</reference>
<keyword evidence="2" id="KW-0695">RNA-directed DNA polymerase</keyword>
<name>A0A5B6WZQ7_9ROSI</name>
<dbReference type="InterPro" id="IPR000477">
    <property type="entry name" value="RT_dom"/>
</dbReference>